<reference evidence="2" key="1">
    <citation type="journal article" date="2019" name="Int. J. Syst. Evol. Microbiol.">
        <title>The Global Catalogue of Microorganisms (GCM) 10K type strain sequencing project: providing services to taxonomists for standard genome sequencing and annotation.</title>
        <authorList>
            <consortium name="The Broad Institute Genomics Platform"/>
            <consortium name="The Broad Institute Genome Sequencing Center for Infectious Disease"/>
            <person name="Wu L."/>
            <person name="Ma J."/>
        </authorList>
    </citation>
    <scope>NUCLEOTIDE SEQUENCE [LARGE SCALE GENOMIC DNA]</scope>
    <source>
        <strain evidence="2">KCTC 52438</strain>
    </source>
</reference>
<dbReference type="RefSeq" id="WP_386721175.1">
    <property type="nucleotide sequence ID" value="NZ_JBHRSZ010000004.1"/>
</dbReference>
<protein>
    <recommendedName>
        <fullName evidence="3">ParD-like antitoxin of type II toxin-antitoxin system</fullName>
    </recommendedName>
</protein>
<dbReference type="EMBL" id="JBHRSZ010000004">
    <property type="protein sequence ID" value="MFC3151777.1"/>
    <property type="molecule type" value="Genomic_DNA"/>
</dbReference>
<proteinExistence type="predicted"/>
<dbReference type="Proteomes" id="UP001595476">
    <property type="component" value="Unassembled WGS sequence"/>
</dbReference>
<dbReference type="InterPro" id="IPR021831">
    <property type="entry name" value="ParD-like"/>
</dbReference>
<gene>
    <name evidence="1" type="ORF">ACFOEK_12125</name>
</gene>
<dbReference type="Pfam" id="PF11903">
    <property type="entry name" value="ParD_like"/>
    <property type="match status" value="1"/>
</dbReference>
<keyword evidence="2" id="KW-1185">Reference proteome</keyword>
<name>A0ABV7HJD5_9GAMM</name>
<accession>A0ABV7HJD5</accession>
<evidence type="ECO:0008006" key="3">
    <source>
        <dbReference type="Google" id="ProtNLM"/>
    </source>
</evidence>
<sequence>MAKASSPVRIQETLMNAATLEAYKSHRSTAEQIEYWAELGRSIAHVINPDVLMSLRAGVSTLKVVDVPPKPIDPDEVFASIERKRKEGVLSASVTKSDIRYQASTDYPGYLEQIKGTTVTIGQFDNGQFIPMDRNV</sequence>
<comment type="caution">
    <text evidence="1">The sequence shown here is derived from an EMBL/GenBank/DDBJ whole genome shotgun (WGS) entry which is preliminary data.</text>
</comment>
<organism evidence="1 2">
    <name type="scientific">Litoribrevibacter euphylliae</name>
    <dbReference type="NCBI Taxonomy" id="1834034"/>
    <lineage>
        <taxon>Bacteria</taxon>
        <taxon>Pseudomonadati</taxon>
        <taxon>Pseudomonadota</taxon>
        <taxon>Gammaproteobacteria</taxon>
        <taxon>Oceanospirillales</taxon>
        <taxon>Oceanospirillaceae</taxon>
        <taxon>Litoribrevibacter</taxon>
    </lineage>
</organism>
<evidence type="ECO:0000313" key="2">
    <source>
        <dbReference type="Proteomes" id="UP001595476"/>
    </source>
</evidence>
<evidence type="ECO:0000313" key="1">
    <source>
        <dbReference type="EMBL" id="MFC3151777.1"/>
    </source>
</evidence>